<keyword evidence="5" id="KW-0479">Metal-binding</keyword>
<sequence length="502" mass="56998">VIIYEPFSAPLVVDDLASLLVRKEKKRLDIAQASKLRFVDELMKASFTNRYAPSTENCCEEEEVDEIVQFQKVSSFPTSNRLVSVPPEIARLPLSTIPNLSSLPRLPCFPPSWEIDQKDMLNMNGFSYPAFIVATQYGDELRLYETANYYSRIHSRPRLVQPEEEPPHVEIPVLDFCDICYFEMDLDSEDRISHPFSMACGHLFCSACWLAYISQSISTMRLPVECMNPDCSCTLSFAAAKGILSSSSLELYETSTIEALKSAGAIISCPQCKAMHYTLGSRTIACLCGASICSHCSSIAHFPLPCDVNEHYTRYMRINGFSSVFAKNEESRPIIRDLVKCPCCLVLMQKSKGCNHMVCTCGVEFCHRCGQHWTSAHYHCTARAFTKIALVDVFTVRSDSRLLVPSLLTRAVESRIILINRRKELRQRLKSLTTAERNCVQHAVIKLSLLLELCYLNFRRNKSSKSMVERIRFRLEAFFNTRDKNIAEKIQTLLEFNDAITT</sequence>
<dbReference type="Proteomes" id="UP001432322">
    <property type="component" value="Unassembled WGS sequence"/>
</dbReference>
<accession>A0AAV5UTJ2</accession>
<dbReference type="PROSITE" id="PS51873">
    <property type="entry name" value="TRIAD"/>
    <property type="match status" value="1"/>
</dbReference>
<dbReference type="Gene3D" id="1.20.120.1750">
    <property type="match status" value="1"/>
</dbReference>
<evidence type="ECO:0000256" key="5">
    <source>
        <dbReference type="ARBA" id="ARBA00022723"/>
    </source>
</evidence>
<feature type="non-terminal residue" evidence="11">
    <location>
        <position position="1"/>
    </location>
</feature>
<comment type="catalytic activity">
    <reaction evidence="1">
        <text>[E2 ubiquitin-conjugating enzyme]-S-ubiquitinyl-L-cysteine + [acceptor protein]-L-lysine = [E2 ubiquitin-conjugating enzyme]-L-cysteine + [acceptor protein]-N(6)-ubiquitinyl-L-lysine.</text>
        <dbReference type="EC" id="2.3.2.31"/>
    </reaction>
</comment>
<feature type="domain" description="RING-type" evidence="10">
    <location>
        <begin position="173"/>
        <end position="384"/>
    </location>
</feature>
<reference evidence="11" key="1">
    <citation type="submission" date="2023-10" db="EMBL/GenBank/DDBJ databases">
        <title>Genome assembly of Pristionchus species.</title>
        <authorList>
            <person name="Yoshida K."/>
            <person name="Sommer R.J."/>
        </authorList>
    </citation>
    <scope>NUCLEOTIDE SEQUENCE</scope>
    <source>
        <strain evidence="11">RS5133</strain>
    </source>
</reference>
<keyword evidence="7" id="KW-0863">Zinc-finger</keyword>
<dbReference type="EMBL" id="BTSY01000001">
    <property type="protein sequence ID" value="GMT09816.1"/>
    <property type="molecule type" value="Genomic_DNA"/>
</dbReference>
<name>A0AAV5UTJ2_9BILA</name>
<dbReference type="Gene3D" id="3.30.40.10">
    <property type="entry name" value="Zinc/RING finger domain, C3HC4 (zinc finger)"/>
    <property type="match status" value="1"/>
</dbReference>
<evidence type="ECO:0000259" key="10">
    <source>
        <dbReference type="PROSITE" id="PS51873"/>
    </source>
</evidence>
<evidence type="ECO:0000256" key="2">
    <source>
        <dbReference type="ARBA" id="ARBA00004906"/>
    </source>
</evidence>
<comment type="caution">
    <text evidence="11">The sequence shown here is derived from an EMBL/GenBank/DDBJ whole genome shotgun (WGS) entry which is preliminary data.</text>
</comment>
<dbReference type="EC" id="2.3.2.31" evidence="3"/>
<evidence type="ECO:0000256" key="6">
    <source>
        <dbReference type="ARBA" id="ARBA00022737"/>
    </source>
</evidence>
<evidence type="ECO:0000256" key="8">
    <source>
        <dbReference type="ARBA" id="ARBA00022786"/>
    </source>
</evidence>
<evidence type="ECO:0000256" key="7">
    <source>
        <dbReference type="ARBA" id="ARBA00022771"/>
    </source>
</evidence>
<evidence type="ECO:0000256" key="9">
    <source>
        <dbReference type="ARBA" id="ARBA00022833"/>
    </source>
</evidence>
<dbReference type="FunFam" id="3.30.40.10:FF:000424">
    <property type="entry name" value="RBR-type E3 ubiquitin transferase"/>
    <property type="match status" value="1"/>
</dbReference>
<dbReference type="PANTHER" id="PTHR11685">
    <property type="entry name" value="RBR FAMILY RING FINGER AND IBR DOMAIN-CONTAINING"/>
    <property type="match status" value="1"/>
</dbReference>
<dbReference type="GO" id="GO:0016567">
    <property type="term" value="P:protein ubiquitination"/>
    <property type="evidence" value="ECO:0007669"/>
    <property type="project" value="InterPro"/>
</dbReference>
<dbReference type="InterPro" id="IPR044066">
    <property type="entry name" value="TRIAD_supradom"/>
</dbReference>
<dbReference type="GO" id="GO:0008270">
    <property type="term" value="F:zinc ion binding"/>
    <property type="evidence" value="ECO:0007669"/>
    <property type="project" value="UniProtKB-KW"/>
</dbReference>
<keyword evidence="6" id="KW-0677">Repeat</keyword>
<keyword evidence="9" id="KW-0862">Zinc</keyword>
<dbReference type="GO" id="GO:0061630">
    <property type="term" value="F:ubiquitin protein ligase activity"/>
    <property type="evidence" value="ECO:0007669"/>
    <property type="project" value="UniProtKB-EC"/>
</dbReference>
<evidence type="ECO:0000313" key="12">
    <source>
        <dbReference type="Proteomes" id="UP001432322"/>
    </source>
</evidence>
<dbReference type="CDD" id="cd20336">
    <property type="entry name" value="Rcat_RBR"/>
    <property type="match status" value="1"/>
</dbReference>
<dbReference type="InterPro" id="IPR031127">
    <property type="entry name" value="E3_UB_ligase_RBR"/>
</dbReference>
<proteinExistence type="predicted"/>
<dbReference type="SUPFAM" id="SSF57850">
    <property type="entry name" value="RING/U-box"/>
    <property type="match status" value="3"/>
</dbReference>
<organism evidence="11 12">
    <name type="scientific">Pristionchus fissidentatus</name>
    <dbReference type="NCBI Taxonomy" id="1538716"/>
    <lineage>
        <taxon>Eukaryota</taxon>
        <taxon>Metazoa</taxon>
        <taxon>Ecdysozoa</taxon>
        <taxon>Nematoda</taxon>
        <taxon>Chromadorea</taxon>
        <taxon>Rhabditida</taxon>
        <taxon>Rhabditina</taxon>
        <taxon>Diplogasteromorpha</taxon>
        <taxon>Diplogasteroidea</taxon>
        <taxon>Neodiplogasteridae</taxon>
        <taxon>Pristionchus</taxon>
    </lineage>
</organism>
<keyword evidence="4" id="KW-0808">Transferase</keyword>
<gene>
    <name evidence="11" type="ORF">PFISCL1PPCAC_1113</name>
</gene>
<evidence type="ECO:0000256" key="3">
    <source>
        <dbReference type="ARBA" id="ARBA00012251"/>
    </source>
</evidence>
<protein>
    <recommendedName>
        <fullName evidence="3">RBR-type E3 ubiquitin transferase</fullName>
        <ecNumber evidence="3">2.3.2.31</ecNumber>
    </recommendedName>
</protein>
<evidence type="ECO:0000256" key="4">
    <source>
        <dbReference type="ARBA" id="ARBA00022679"/>
    </source>
</evidence>
<dbReference type="AlphaFoldDB" id="A0AAV5UTJ2"/>
<keyword evidence="8" id="KW-0833">Ubl conjugation pathway</keyword>
<evidence type="ECO:0000256" key="1">
    <source>
        <dbReference type="ARBA" id="ARBA00001798"/>
    </source>
</evidence>
<keyword evidence="12" id="KW-1185">Reference proteome</keyword>
<evidence type="ECO:0000313" key="11">
    <source>
        <dbReference type="EMBL" id="GMT09816.1"/>
    </source>
</evidence>
<dbReference type="InterPro" id="IPR013083">
    <property type="entry name" value="Znf_RING/FYVE/PHD"/>
</dbReference>
<comment type="pathway">
    <text evidence="2">Protein modification; protein ubiquitination.</text>
</comment>